<dbReference type="SUPFAM" id="SSF52096">
    <property type="entry name" value="ClpP/crotonase"/>
    <property type="match status" value="1"/>
</dbReference>
<dbReference type="GO" id="GO:0004300">
    <property type="term" value="F:enoyl-CoA hydratase activity"/>
    <property type="evidence" value="ECO:0007669"/>
    <property type="project" value="UniProtKB-ARBA"/>
</dbReference>
<dbReference type="PROSITE" id="PS00166">
    <property type="entry name" value="ENOYL_COA_HYDRATASE"/>
    <property type="match status" value="1"/>
</dbReference>
<evidence type="ECO:0000313" key="4">
    <source>
        <dbReference type="EMBL" id="BAN21145.1"/>
    </source>
</evidence>
<evidence type="ECO:0000256" key="2">
    <source>
        <dbReference type="ARBA" id="ARBA00023239"/>
    </source>
</evidence>
<proteinExistence type="evidence at transcript level"/>
<dbReference type="PANTHER" id="PTHR11941:SF171">
    <property type="entry name" value="SD19268P"/>
    <property type="match status" value="1"/>
</dbReference>
<organism evidence="4">
    <name type="scientific">Riptortus pedestris</name>
    <name type="common">Bean bug</name>
    <dbReference type="NCBI Taxonomy" id="329032"/>
    <lineage>
        <taxon>Eukaryota</taxon>
        <taxon>Metazoa</taxon>
        <taxon>Ecdysozoa</taxon>
        <taxon>Arthropoda</taxon>
        <taxon>Hexapoda</taxon>
        <taxon>Insecta</taxon>
        <taxon>Pterygota</taxon>
        <taxon>Neoptera</taxon>
        <taxon>Paraneoptera</taxon>
        <taxon>Hemiptera</taxon>
        <taxon>Heteroptera</taxon>
        <taxon>Panheteroptera</taxon>
        <taxon>Pentatomomorpha</taxon>
        <taxon>Coreoidea</taxon>
        <taxon>Alydidae</taxon>
        <taxon>Riptortus</taxon>
    </lineage>
</organism>
<sequence length="288" mass="30951">MIVKRILYSLKKVPTRSFSTATDEGLITDFLKGTDRGIVVVGLNNHKTKNALGKALTQSLHDTFESISSSSNVRVVILRSLVPKVFCAGANLKERLAMKDSEVATFVSSLRNLMLKIESVPCPVISCIEGAALGGGLELALATDIRVASASAKLGLVETKLAIIPGAGGTQRLPRLIGTSMAKELIFTGRILSGKQAKEVGIVNHCVEDKDEGDSAFQRSLEIAREILPNGPLGVKLAKTAINKGIEVDIYKGCAIEELCYAQVIPTKDRIEGLRAFHEKRPPVYLGE</sequence>
<reference evidence="4" key="1">
    <citation type="journal article" date="2013" name="PLoS ONE">
        <title>Gene expression in gut symbiotic organ of stinkbug affected by extracellular bacterial symbiont.</title>
        <authorList>
            <person name="Futahashi R."/>
            <person name="Tanaka K."/>
            <person name="Tanahashi M."/>
            <person name="Nikoh N."/>
            <person name="Kikuchi Y."/>
            <person name="Lee B.L."/>
            <person name="Fukatsu T."/>
        </authorList>
    </citation>
    <scope>NUCLEOTIDE SEQUENCE</scope>
    <source>
        <tissue evidence="4">Midgut</tissue>
    </source>
</reference>
<evidence type="ECO:0000256" key="1">
    <source>
        <dbReference type="ARBA" id="ARBA00005254"/>
    </source>
</evidence>
<dbReference type="Gene3D" id="3.90.226.10">
    <property type="entry name" value="2-enoyl-CoA Hydratase, Chain A, domain 1"/>
    <property type="match status" value="1"/>
</dbReference>
<keyword evidence="2" id="KW-0456">Lyase</keyword>
<comment type="similarity">
    <text evidence="1 3">Belongs to the enoyl-CoA hydratase/isomerase family.</text>
</comment>
<dbReference type="FunFam" id="1.10.12.10:FF:000001">
    <property type="entry name" value="Probable enoyl-CoA hydratase, mitochondrial"/>
    <property type="match status" value="1"/>
</dbReference>
<dbReference type="PANTHER" id="PTHR11941">
    <property type="entry name" value="ENOYL-COA HYDRATASE-RELATED"/>
    <property type="match status" value="1"/>
</dbReference>
<dbReference type="InterPro" id="IPR029045">
    <property type="entry name" value="ClpP/crotonase-like_dom_sf"/>
</dbReference>
<dbReference type="GO" id="GO:0005739">
    <property type="term" value="C:mitochondrion"/>
    <property type="evidence" value="ECO:0007669"/>
    <property type="project" value="TreeGrafter"/>
</dbReference>
<protein>
    <submittedName>
        <fullName evidence="4">Methylglutaconyl-CoA hydratase, putative</fullName>
    </submittedName>
</protein>
<dbReference type="InterPro" id="IPR014748">
    <property type="entry name" value="Enoyl-CoA_hydra_C"/>
</dbReference>
<dbReference type="InterPro" id="IPR018376">
    <property type="entry name" value="Enoyl-CoA_hyd/isom_CS"/>
</dbReference>
<accession>R4WJY7</accession>
<evidence type="ECO:0000256" key="3">
    <source>
        <dbReference type="RuleBase" id="RU003707"/>
    </source>
</evidence>
<name>R4WJY7_RIPPE</name>
<dbReference type="AlphaFoldDB" id="R4WJY7"/>
<dbReference type="GO" id="GO:0006635">
    <property type="term" value="P:fatty acid beta-oxidation"/>
    <property type="evidence" value="ECO:0007669"/>
    <property type="project" value="TreeGrafter"/>
</dbReference>
<dbReference type="InterPro" id="IPR001753">
    <property type="entry name" value="Enoyl-CoA_hydra/iso"/>
</dbReference>
<dbReference type="FunFam" id="3.90.226.10:FF:000009">
    <property type="entry name" value="Carnitinyl-CoA dehydratase"/>
    <property type="match status" value="1"/>
</dbReference>
<dbReference type="EMBL" id="AK417930">
    <property type="protein sequence ID" value="BAN21145.1"/>
    <property type="molecule type" value="mRNA"/>
</dbReference>
<dbReference type="Pfam" id="PF00378">
    <property type="entry name" value="ECH_1"/>
    <property type="match status" value="1"/>
</dbReference>
<dbReference type="Gene3D" id="1.10.12.10">
    <property type="entry name" value="Lyase 2-enoyl-coa Hydratase, Chain A, domain 2"/>
    <property type="match status" value="1"/>
</dbReference>
<dbReference type="CDD" id="cd06558">
    <property type="entry name" value="crotonase-like"/>
    <property type="match status" value="1"/>
</dbReference>